<evidence type="ECO:0000256" key="1">
    <source>
        <dbReference type="ARBA" id="ARBA00023125"/>
    </source>
</evidence>
<dbReference type="PANTHER" id="PTHR35617">
    <property type="entry name" value="PHAGE_INTEGRASE DOMAIN-CONTAINING PROTEIN"/>
    <property type="match status" value="1"/>
</dbReference>
<dbReference type="GO" id="GO:0003677">
    <property type="term" value="F:DNA binding"/>
    <property type="evidence" value="ECO:0007669"/>
    <property type="project" value="UniProtKB-KW"/>
</dbReference>
<name>A0A0B7ND92_9FUNG</name>
<dbReference type="Gene3D" id="1.10.150.130">
    <property type="match status" value="1"/>
</dbReference>
<protein>
    <recommendedName>
        <fullName evidence="5">Core-binding (CB) domain-containing protein</fullName>
    </recommendedName>
</protein>
<evidence type="ECO:0008006" key="5">
    <source>
        <dbReference type="Google" id="ProtNLM"/>
    </source>
</evidence>
<dbReference type="SUPFAM" id="SSF47823">
    <property type="entry name" value="lambda integrase-like, N-terminal domain"/>
    <property type="match status" value="1"/>
</dbReference>
<dbReference type="EMBL" id="LN728830">
    <property type="protein sequence ID" value="CEP12924.1"/>
    <property type="molecule type" value="Genomic_DNA"/>
</dbReference>
<dbReference type="PANTHER" id="PTHR35617:SF3">
    <property type="entry name" value="CORE-BINDING (CB) DOMAIN-CONTAINING PROTEIN"/>
    <property type="match status" value="1"/>
</dbReference>
<gene>
    <name evidence="3" type="primary">PARPA_06942.1 scaffold 25142</name>
</gene>
<dbReference type="Proteomes" id="UP000054107">
    <property type="component" value="Unassembled WGS sequence"/>
</dbReference>
<dbReference type="OrthoDB" id="8954815at2759"/>
<evidence type="ECO:0000313" key="3">
    <source>
        <dbReference type="EMBL" id="CEP12924.1"/>
    </source>
</evidence>
<sequence length="470" mass="53052">MSDPNIPNHAEQSYTQSQVEDIIQQVTRRVREEPLQEAERARGSTLPTDIVDELDHYSQTDSLSKAIQKYKKEIPKYNSEDWITAETNNPNFIRELKQHKVDSLQLTNLIYKFTETTLRLKSMSDSIFSTPEGFDQQTSRQSLMKSNPSESLQFLVLDQQNYKNQRQRYDTQSHQIITNTQTLGASSILFATTPSRDSKHKSRSPQKITTAIIRNDGPETVPQSLETEMRATLEGRRLCSISQSPAPAVLESSTRSICLEERCIPTELAEERLVHESTMAPDPTSIAEIEGGQDKRGNPGDPILDNTVLVSNADEREATKSSGRMANGPLGLHRLALVSKKRKNLGMPEDLISHLNKATRDSTTPMYNASWKNYVDWCTAKHRDPTADNAKQVLFFLNEFSHFPRSTLNRHRSSIASILKVIHPNSPPLAEDPDIIAFFRAQRQCTINIPNLSSPETWVQTHMLKAGISS</sequence>
<dbReference type="InterPro" id="IPR010998">
    <property type="entry name" value="Integrase_recombinase_N"/>
</dbReference>
<reference evidence="3 4" key="1">
    <citation type="submission" date="2014-09" db="EMBL/GenBank/DDBJ databases">
        <authorList>
            <person name="Ellenberger Sabrina"/>
        </authorList>
    </citation>
    <scope>NUCLEOTIDE SEQUENCE [LARGE SCALE GENOMIC DNA]</scope>
    <source>
        <strain evidence="3 4">CBS 412.66</strain>
    </source>
</reference>
<organism evidence="3 4">
    <name type="scientific">Parasitella parasitica</name>
    <dbReference type="NCBI Taxonomy" id="35722"/>
    <lineage>
        <taxon>Eukaryota</taxon>
        <taxon>Fungi</taxon>
        <taxon>Fungi incertae sedis</taxon>
        <taxon>Mucoromycota</taxon>
        <taxon>Mucoromycotina</taxon>
        <taxon>Mucoromycetes</taxon>
        <taxon>Mucorales</taxon>
        <taxon>Mucorineae</taxon>
        <taxon>Mucoraceae</taxon>
        <taxon>Parasitella</taxon>
    </lineage>
</organism>
<feature type="region of interest" description="Disordered" evidence="2">
    <location>
        <begin position="279"/>
        <end position="306"/>
    </location>
</feature>
<dbReference type="AlphaFoldDB" id="A0A0B7ND92"/>
<keyword evidence="4" id="KW-1185">Reference proteome</keyword>
<keyword evidence="1" id="KW-0238">DNA-binding</keyword>
<evidence type="ECO:0000313" key="4">
    <source>
        <dbReference type="Proteomes" id="UP000054107"/>
    </source>
</evidence>
<proteinExistence type="predicted"/>
<evidence type="ECO:0000256" key="2">
    <source>
        <dbReference type="SAM" id="MobiDB-lite"/>
    </source>
</evidence>
<accession>A0A0B7ND92</accession>